<dbReference type="InParanoid" id="K1VQC8"/>
<proteinExistence type="inferred from homology"/>
<dbReference type="PANTHER" id="PTHR42877:SF7">
    <property type="entry name" value="FLAVIN-BINDING MONOOXYGENASE-RELATED"/>
    <property type="match status" value="1"/>
</dbReference>
<organism evidence="2 3">
    <name type="scientific">Trichosporon asahii var. asahii (strain CBS 8904)</name>
    <name type="common">Yeast</name>
    <dbReference type="NCBI Taxonomy" id="1220162"/>
    <lineage>
        <taxon>Eukaryota</taxon>
        <taxon>Fungi</taxon>
        <taxon>Dikarya</taxon>
        <taxon>Basidiomycota</taxon>
        <taxon>Agaricomycotina</taxon>
        <taxon>Tremellomycetes</taxon>
        <taxon>Trichosporonales</taxon>
        <taxon>Trichosporonaceae</taxon>
        <taxon>Trichosporon</taxon>
    </lineage>
</organism>
<dbReference type="HOGENOM" id="CLU_006937_6_1_1"/>
<accession>K1VQC8</accession>
<dbReference type="InterPro" id="IPR036188">
    <property type="entry name" value="FAD/NAD-bd_sf"/>
</dbReference>
<dbReference type="EMBL" id="AMBO01000378">
    <property type="protein sequence ID" value="EKC98922.1"/>
    <property type="molecule type" value="Genomic_DNA"/>
</dbReference>
<evidence type="ECO:0000313" key="2">
    <source>
        <dbReference type="EMBL" id="EKC98922.1"/>
    </source>
</evidence>
<dbReference type="Proteomes" id="UP000006757">
    <property type="component" value="Unassembled WGS sequence"/>
</dbReference>
<dbReference type="InterPro" id="IPR051209">
    <property type="entry name" value="FAD-bind_Monooxygenase_sf"/>
</dbReference>
<dbReference type="STRING" id="1220162.K1VQC8"/>
<dbReference type="PANTHER" id="PTHR42877">
    <property type="entry name" value="L-ORNITHINE N(5)-MONOOXYGENASE-RELATED"/>
    <property type="match status" value="1"/>
</dbReference>
<dbReference type="Gene3D" id="3.50.50.60">
    <property type="entry name" value="FAD/NAD(P)-binding domain"/>
    <property type="match status" value="2"/>
</dbReference>
<comment type="similarity">
    <text evidence="1">Belongs to the FAD-binding monooxygenase family.</text>
</comment>
<reference evidence="2 3" key="1">
    <citation type="journal article" date="2012" name="Eukaryot. Cell">
        <title>Genome sequence of the Trichosporon asahii environmental strain CBS 8904.</title>
        <authorList>
            <person name="Yang R.Y."/>
            <person name="Li H.T."/>
            <person name="Zhu H."/>
            <person name="Zhou G.P."/>
            <person name="Wang M."/>
            <person name="Wang L."/>
        </authorList>
    </citation>
    <scope>NUCLEOTIDE SEQUENCE [LARGE SCALE GENOMIC DNA]</scope>
    <source>
        <strain evidence="2 3">CBS 8904</strain>
    </source>
</reference>
<dbReference type="eggNOG" id="KOG1399">
    <property type="taxonomic scope" value="Eukaryota"/>
</dbReference>
<gene>
    <name evidence="2" type="ORF">A1Q2_06676</name>
</gene>
<dbReference type="OrthoDB" id="74360at2759"/>
<name>K1VQC8_TRIAC</name>
<dbReference type="OMA" id="NSECQMR"/>
<evidence type="ECO:0000313" key="3">
    <source>
        <dbReference type="Proteomes" id="UP000006757"/>
    </source>
</evidence>
<dbReference type="AlphaFoldDB" id="K1VQC8"/>
<keyword evidence="3" id="KW-1185">Reference proteome</keyword>
<evidence type="ECO:0008006" key="4">
    <source>
        <dbReference type="Google" id="ProtNLM"/>
    </source>
</evidence>
<comment type="caution">
    <text evidence="2">The sequence shown here is derived from an EMBL/GenBank/DDBJ whole genome shotgun (WGS) entry which is preliminary data.</text>
</comment>
<evidence type="ECO:0000256" key="1">
    <source>
        <dbReference type="ARBA" id="ARBA00010139"/>
    </source>
</evidence>
<dbReference type="Pfam" id="PF13450">
    <property type="entry name" value="NAD_binding_8"/>
    <property type="match status" value="1"/>
</dbReference>
<sequence length="593" mass="66722">MVVTLDHTPTPNTPAARAAQAQEARDVADSLGLPPLVPHGVDEGRPVRVIVIGAGFSGLGAAIYLPQQIRNLDLRVYDRAEDIGGVWNINRYMGVACDVPAATYTYTFASNSKWDKFYAGGAEIKTYLSRVVEHYNLRPLIKLQHEVVDARWDGKQWNVQVKDLVSGNIIKDSADFIYYSPGLLSNPIWPDIPGRESYKGILRHSGKWDAAKEEEEGMDWSDKRVGVIGVGSSAIQIIPVMQSKCRELVSFGRSRTWIIGTYGDSILASMGIDPSKQSNYAFTDAEKEYLANFENYKDFRMVVEREMGLQHFLIHRDTKAQNGFRALSEAKMRSKLEDKPELADRLVPDFAVGCKRLTPGPGYLEALAQPNTSFVTDDLECFTPTGIRTKKGEEYQLDAIICATGFKADAKPRFPIVNEVTGDNLQDLWDYEPVSYMSVGAPRMPNFFTVLGPQSHVGTGNLLIIMEAELAYAAKCIAKCQREGIRSMTPKDSAIQDWIRYTDAYFPRTVYSTECPSWYKSGGHGTIRTLWPGSSQHAVAALREPRWEDWDYERDPQYKHSMSWLGDGQIAPHYDPAFYFDEMRSRHKDIIHI</sequence>
<protein>
    <recommendedName>
        <fullName evidence="4">FAD/NAD(P)-binding domain-containing protein</fullName>
    </recommendedName>
</protein>
<dbReference type="SUPFAM" id="SSF51905">
    <property type="entry name" value="FAD/NAD(P)-binding domain"/>
    <property type="match status" value="3"/>
</dbReference>